<sequence length="100" mass="11197">MNLPGPDEYNFRHVKEESSRAKVLDYLKSREEAAKRTFSEQSATKLSEPGTPKKSGDRDQVESDSDSSADSIPDALEVQGQTIVDELQELEDVMFKTNAF</sequence>
<dbReference type="EMBL" id="JAPZBO010000005">
    <property type="protein sequence ID" value="KAJ5316480.1"/>
    <property type="molecule type" value="Genomic_DNA"/>
</dbReference>
<protein>
    <submittedName>
        <fullName evidence="2">Uncharacterized protein</fullName>
    </submittedName>
</protein>
<evidence type="ECO:0000256" key="1">
    <source>
        <dbReference type="SAM" id="MobiDB-lite"/>
    </source>
</evidence>
<organism evidence="2 3">
    <name type="scientific">Penicillium atrosanguineum</name>
    <dbReference type="NCBI Taxonomy" id="1132637"/>
    <lineage>
        <taxon>Eukaryota</taxon>
        <taxon>Fungi</taxon>
        <taxon>Dikarya</taxon>
        <taxon>Ascomycota</taxon>
        <taxon>Pezizomycotina</taxon>
        <taxon>Eurotiomycetes</taxon>
        <taxon>Eurotiomycetidae</taxon>
        <taxon>Eurotiales</taxon>
        <taxon>Aspergillaceae</taxon>
        <taxon>Penicillium</taxon>
    </lineage>
</organism>
<name>A0A9W9PYE4_9EURO</name>
<dbReference type="Proteomes" id="UP001147746">
    <property type="component" value="Unassembled WGS sequence"/>
</dbReference>
<feature type="region of interest" description="Disordered" evidence="1">
    <location>
        <begin position="33"/>
        <end position="75"/>
    </location>
</feature>
<keyword evidence="3" id="KW-1185">Reference proteome</keyword>
<evidence type="ECO:0000313" key="3">
    <source>
        <dbReference type="Proteomes" id="UP001147746"/>
    </source>
</evidence>
<reference evidence="2" key="2">
    <citation type="journal article" date="2023" name="IMA Fungus">
        <title>Comparative genomic study of the Penicillium genus elucidates a diverse pangenome and 15 lateral gene transfer events.</title>
        <authorList>
            <person name="Petersen C."/>
            <person name="Sorensen T."/>
            <person name="Nielsen M.R."/>
            <person name="Sondergaard T.E."/>
            <person name="Sorensen J.L."/>
            <person name="Fitzpatrick D.A."/>
            <person name="Frisvad J.C."/>
            <person name="Nielsen K.L."/>
        </authorList>
    </citation>
    <scope>NUCLEOTIDE SEQUENCE</scope>
    <source>
        <strain evidence="2">IBT 21472</strain>
    </source>
</reference>
<gene>
    <name evidence="2" type="ORF">N7476_006787</name>
</gene>
<proteinExistence type="predicted"/>
<comment type="caution">
    <text evidence="2">The sequence shown here is derived from an EMBL/GenBank/DDBJ whole genome shotgun (WGS) entry which is preliminary data.</text>
</comment>
<reference evidence="2" key="1">
    <citation type="submission" date="2022-12" db="EMBL/GenBank/DDBJ databases">
        <authorList>
            <person name="Petersen C."/>
        </authorList>
    </citation>
    <scope>NUCLEOTIDE SEQUENCE</scope>
    <source>
        <strain evidence="2">IBT 21472</strain>
    </source>
</reference>
<evidence type="ECO:0000313" key="2">
    <source>
        <dbReference type="EMBL" id="KAJ5316480.1"/>
    </source>
</evidence>
<dbReference type="AlphaFoldDB" id="A0A9W9PYE4"/>
<accession>A0A9W9PYE4</accession>